<protein>
    <submittedName>
        <fullName evidence="5">ZM domain-containing protein</fullName>
    </submittedName>
</protein>
<dbReference type="OrthoDB" id="5863642at2759"/>
<gene>
    <name evidence="3" type="ORF">EVEC_LOCUS159</name>
</gene>
<keyword evidence="2" id="KW-0472">Membrane</keyword>
<keyword evidence="4" id="KW-1185">Reference proteome</keyword>
<accession>A0A0N4USU4</accession>
<organism evidence="5">
    <name type="scientific">Enterobius vermicularis</name>
    <name type="common">Human pinworm</name>
    <dbReference type="NCBI Taxonomy" id="51028"/>
    <lineage>
        <taxon>Eukaryota</taxon>
        <taxon>Metazoa</taxon>
        <taxon>Ecdysozoa</taxon>
        <taxon>Nematoda</taxon>
        <taxon>Chromadorea</taxon>
        <taxon>Rhabditida</taxon>
        <taxon>Spirurina</taxon>
        <taxon>Oxyuridomorpha</taxon>
        <taxon>Oxyuroidea</taxon>
        <taxon>Oxyuridae</taxon>
        <taxon>Enterobius</taxon>
    </lineage>
</organism>
<dbReference type="EMBL" id="UXUI01000103">
    <property type="protein sequence ID" value="VDD85016.1"/>
    <property type="molecule type" value="Genomic_DNA"/>
</dbReference>
<evidence type="ECO:0000313" key="3">
    <source>
        <dbReference type="EMBL" id="VDD85016.1"/>
    </source>
</evidence>
<feature type="region of interest" description="Disordered" evidence="1">
    <location>
        <begin position="259"/>
        <end position="288"/>
    </location>
</feature>
<dbReference type="AlphaFoldDB" id="A0A0N4USU4"/>
<feature type="region of interest" description="Disordered" evidence="1">
    <location>
        <begin position="372"/>
        <end position="391"/>
    </location>
</feature>
<dbReference type="WBParaSite" id="EVEC_0000022201-mRNA-1">
    <property type="protein sequence ID" value="EVEC_0000022201-mRNA-1"/>
    <property type="gene ID" value="EVEC_0000022201"/>
</dbReference>
<reference evidence="3 4" key="2">
    <citation type="submission" date="2018-10" db="EMBL/GenBank/DDBJ databases">
        <authorList>
            <consortium name="Pathogen Informatics"/>
        </authorList>
    </citation>
    <scope>NUCLEOTIDE SEQUENCE [LARGE SCALE GENOMIC DNA]</scope>
</reference>
<sequence>MLGLGEERLVRRGGDGEKPEWKKVDNNNRTATDSSATSAKCCLHNQNSNACKSFTQQKQEPFQFGDKSSAPPNVAESIQSSFNEETLNDLTKEFNAEQPLIEDNEKLVQHSYAETELERNKIDRNVEDEHFDATTKVKLLYRYEAVEDTETPVDGRIPPPPPPPVPPTFPIWKITVTSSDEVVKLSDTDAANAEDGLMEKVPKGAVQVLPPEITAEASMKIREREKKLEMQKDEKPEYEHSIDDWTVTSSRKLTEPITYSTQHTEVPPSQDYPVPAERISRQSSGTVSQTYRMDTASAKPFVQSRPITVDTTQHDYKQKEQVKTNNNYSSTNHSNFYRSGPLTDDAFLMGRSVFSPVREAEELRNSINRKAMRSESVTRSETPGNYDGIYGSSVPYTPYDYTSQSSRSTTPYDKLQNMAMSYYTQRSRPPHRMYKSYMYSSPNNKQETGQWPPQSNATGAEVSKENWDLLLPSTVTSCRRVTERTVTDKWLTRDDTGRLLEEYSERSWKGESDGMHYRPDGTGEAWHRSVSVDPVGRTSFVDNKSHFNRDYVIQVLFRRFFLFSLAYFIAFLLYFIYFLRIHTLNN</sequence>
<feature type="transmembrane region" description="Helical" evidence="2">
    <location>
        <begin position="560"/>
        <end position="579"/>
    </location>
</feature>
<dbReference type="STRING" id="51028.A0A0N4USU4"/>
<evidence type="ECO:0000256" key="2">
    <source>
        <dbReference type="SAM" id="Phobius"/>
    </source>
</evidence>
<evidence type="ECO:0000313" key="4">
    <source>
        <dbReference type="Proteomes" id="UP000274131"/>
    </source>
</evidence>
<keyword evidence="2" id="KW-0812">Transmembrane</keyword>
<feature type="compositionally biased region" description="Polar residues" evidence="1">
    <location>
        <begin position="27"/>
        <end position="38"/>
    </location>
</feature>
<keyword evidence="2" id="KW-1133">Transmembrane helix</keyword>
<evidence type="ECO:0000313" key="5">
    <source>
        <dbReference type="WBParaSite" id="EVEC_0000022201-mRNA-1"/>
    </source>
</evidence>
<proteinExistence type="predicted"/>
<dbReference type="Proteomes" id="UP000274131">
    <property type="component" value="Unassembled WGS sequence"/>
</dbReference>
<feature type="region of interest" description="Disordered" evidence="1">
    <location>
        <begin position="1"/>
        <end position="38"/>
    </location>
</feature>
<reference evidence="5" key="1">
    <citation type="submission" date="2017-02" db="UniProtKB">
        <authorList>
            <consortium name="WormBaseParasite"/>
        </authorList>
    </citation>
    <scope>IDENTIFICATION</scope>
</reference>
<name>A0A0N4USU4_ENTVE</name>
<evidence type="ECO:0000256" key="1">
    <source>
        <dbReference type="SAM" id="MobiDB-lite"/>
    </source>
</evidence>
<feature type="compositionally biased region" description="Basic and acidic residues" evidence="1">
    <location>
        <begin position="1"/>
        <end position="26"/>
    </location>
</feature>